<dbReference type="InterPro" id="IPR050093">
    <property type="entry name" value="ABC_SmlMolc_Importer"/>
</dbReference>
<dbReference type="InterPro" id="IPR003439">
    <property type="entry name" value="ABC_transporter-like_ATP-bd"/>
</dbReference>
<evidence type="ECO:0000256" key="1">
    <source>
        <dbReference type="ARBA" id="ARBA00022448"/>
    </source>
</evidence>
<dbReference type="SUPFAM" id="SSF52540">
    <property type="entry name" value="P-loop containing nucleoside triphosphate hydrolases"/>
    <property type="match status" value="1"/>
</dbReference>
<dbReference type="InterPro" id="IPR017871">
    <property type="entry name" value="ABC_transporter-like_CS"/>
</dbReference>
<dbReference type="Pfam" id="PF00005">
    <property type="entry name" value="ABC_tran"/>
    <property type="match status" value="1"/>
</dbReference>
<dbReference type="PROSITE" id="PS50893">
    <property type="entry name" value="ABC_TRANSPORTER_2"/>
    <property type="match status" value="1"/>
</dbReference>
<dbReference type="AlphaFoldDB" id="A0A0F4L736"/>
<dbReference type="PANTHER" id="PTHR42781:SF9">
    <property type="entry name" value="AMINO ACID ABC TRANSPORTER, ATP-BINDING PROTEIN-RELATED"/>
    <property type="match status" value="1"/>
</dbReference>
<evidence type="ECO:0000256" key="3">
    <source>
        <dbReference type="ARBA" id="ARBA00022840"/>
    </source>
</evidence>
<reference evidence="5 6" key="1">
    <citation type="submission" date="2014-12" db="EMBL/GenBank/DDBJ databases">
        <title>Comparative genomics of the lactic acid bacteria isolated from the honey bee gut.</title>
        <authorList>
            <person name="Ellegaard K.M."/>
            <person name="Tamarit D."/>
            <person name="Javelind E."/>
            <person name="Olofsson T."/>
            <person name="Andersson S.G."/>
            <person name="Vasquez A."/>
        </authorList>
    </citation>
    <scope>NUCLEOTIDE SEQUENCE [LARGE SCALE GENOMIC DNA]</scope>
    <source>
        <strain evidence="5 6">Biut2</strain>
    </source>
</reference>
<feature type="domain" description="ABC transporter" evidence="4">
    <location>
        <begin position="2"/>
        <end position="217"/>
    </location>
</feature>
<dbReference type="InterPro" id="IPR027417">
    <property type="entry name" value="P-loop_NTPase"/>
</dbReference>
<dbReference type="RefSeq" id="WP_045928854.1">
    <property type="nucleotide sequence ID" value="NZ_JBHSZS010000027.1"/>
</dbReference>
<dbReference type="PATRIC" id="fig|1218493.3.peg.2006"/>
<dbReference type="SMART" id="SM00382">
    <property type="entry name" value="AAA"/>
    <property type="match status" value="1"/>
</dbReference>
<dbReference type="STRING" id="1218493.JF76_19130"/>
<keyword evidence="2" id="KW-0547">Nucleotide-binding</keyword>
<gene>
    <name evidence="5" type="ORF">JF76_19130</name>
</gene>
<dbReference type="EMBL" id="JXBY01000030">
    <property type="protein sequence ID" value="KJY54054.1"/>
    <property type="molecule type" value="Genomic_DNA"/>
</dbReference>
<evidence type="ECO:0000259" key="4">
    <source>
        <dbReference type="PROSITE" id="PS50893"/>
    </source>
</evidence>
<organism evidence="5 6">
    <name type="scientific">Lactobacillus kullabergensis</name>
    <dbReference type="NCBI Taxonomy" id="1218493"/>
    <lineage>
        <taxon>Bacteria</taxon>
        <taxon>Bacillati</taxon>
        <taxon>Bacillota</taxon>
        <taxon>Bacilli</taxon>
        <taxon>Lactobacillales</taxon>
        <taxon>Lactobacillaceae</taxon>
        <taxon>Lactobacillus</taxon>
    </lineage>
</organism>
<dbReference type="Proteomes" id="UP000033533">
    <property type="component" value="Unassembled WGS sequence"/>
</dbReference>
<evidence type="ECO:0000313" key="6">
    <source>
        <dbReference type="Proteomes" id="UP000033533"/>
    </source>
</evidence>
<comment type="caution">
    <text evidence="5">The sequence shown here is derived from an EMBL/GenBank/DDBJ whole genome shotgun (WGS) entry which is preliminary data.</text>
</comment>
<dbReference type="HOGENOM" id="CLU_000604_1_22_9"/>
<dbReference type="GO" id="GO:0005524">
    <property type="term" value="F:ATP binding"/>
    <property type="evidence" value="ECO:0007669"/>
    <property type="project" value="UniProtKB-KW"/>
</dbReference>
<dbReference type="PANTHER" id="PTHR42781">
    <property type="entry name" value="SPERMIDINE/PUTRESCINE IMPORT ATP-BINDING PROTEIN POTA"/>
    <property type="match status" value="1"/>
</dbReference>
<sequence>MLELKNITKKFGSRTILNKLNLTIPDRQILAIVGPSGAGKTTLLRCLSGLEKIDSGDFLWDGQKFDPAAPDSKSHIIGVVFQSYELFPNLTVIENITLAPTLVLKESADQAQTRARKLLGQLDLTGKEQLYPYQLSGGQQQRVAIVRALAMEPHILCYDEPTSALDPALRTKVGEIILKLKNNNNMTQIIVTHDMEFARQVADQVFKVKALDDKKVI</sequence>
<keyword evidence="3" id="KW-0067">ATP-binding</keyword>
<dbReference type="OrthoDB" id="9804199at2"/>
<dbReference type="PROSITE" id="PS00211">
    <property type="entry name" value="ABC_TRANSPORTER_1"/>
    <property type="match status" value="1"/>
</dbReference>
<name>A0A0F4L736_9LACO</name>
<protein>
    <submittedName>
        <fullName evidence="5">ABC superfamily ATP binding cassette transporter, ABC protein</fullName>
    </submittedName>
</protein>
<dbReference type="GO" id="GO:0016887">
    <property type="term" value="F:ATP hydrolysis activity"/>
    <property type="evidence" value="ECO:0007669"/>
    <property type="project" value="InterPro"/>
</dbReference>
<accession>A0A0F4L736</accession>
<evidence type="ECO:0000313" key="5">
    <source>
        <dbReference type="EMBL" id="KJY54054.1"/>
    </source>
</evidence>
<proteinExistence type="predicted"/>
<evidence type="ECO:0000256" key="2">
    <source>
        <dbReference type="ARBA" id="ARBA00022741"/>
    </source>
</evidence>
<keyword evidence="1" id="KW-0813">Transport</keyword>
<dbReference type="Gene3D" id="3.40.50.300">
    <property type="entry name" value="P-loop containing nucleotide triphosphate hydrolases"/>
    <property type="match status" value="1"/>
</dbReference>
<dbReference type="InterPro" id="IPR003593">
    <property type="entry name" value="AAA+_ATPase"/>
</dbReference>